<evidence type="ECO:0000256" key="9">
    <source>
        <dbReference type="ARBA" id="ARBA00048573"/>
    </source>
</evidence>
<comment type="caution">
    <text evidence="11">The sequence shown here is derived from an EMBL/GenBank/DDBJ whole genome shotgun (WGS) entry which is preliminary data.</text>
</comment>
<evidence type="ECO:0000256" key="6">
    <source>
        <dbReference type="ARBA" id="ARBA00022840"/>
    </source>
</evidence>
<comment type="catalytic activity">
    <reaction evidence="9 10">
        <text>tRNA(Lys) + L-lysine + ATP = L-lysyl-tRNA(Lys) + AMP + diphosphate</text>
        <dbReference type="Rhea" id="RHEA:20792"/>
        <dbReference type="Rhea" id="RHEA-COMP:9696"/>
        <dbReference type="Rhea" id="RHEA-COMP:9697"/>
        <dbReference type="ChEBI" id="CHEBI:30616"/>
        <dbReference type="ChEBI" id="CHEBI:32551"/>
        <dbReference type="ChEBI" id="CHEBI:33019"/>
        <dbReference type="ChEBI" id="CHEBI:78442"/>
        <dbReference type="ChEBI" id="CHEBI:78529"/>
        <dbReference type="ChEBI" id="CHEBI:456215"/>
        <dbReference type="EC" id="6.1.1.6"/>
    </reaction>
</comment>
<dbReference type="PROSITE" id="PS00178">
    <property type="entry name" value="AA_TRNA_LIGASE_I"/>
    <property type="match status" value="1"/>
</dbReference>
<dbReference type="InterPro" id="IPR002904">
    <property type="entry name" value="Lys-tRNA-ligase"/>
</dbReference>
<feature type="binding site" evidence="10">
    <location>
        <position position="293"/>
    </location>
    <ligand>
        <name>ATP</name>
        <dbReference type="ChEBI" id="CHEBI:30616"/>
    </ligand>
</feature>
<gene>
    <name evidence="10" type="primary">lysS</name>
    <name evidence="11" type="ORF">SMD27_06140</name>
</gene>
<keyword evidence="4 10" id="KW-0436">Ligase</keyword>
<dbReference type="Proteomes" id="UP001279642">
    <property type="component" value="Unassembled WGS sequence"/>
</dbReference>
<dbReference type="EC" id="6.1.1.6" evidence="10"/>
<dbReference type="SUPFAM" id="SSF48163">
    <property type="entry name" value="An anticodon-binding domain of class I aminoacyl-tRNA synthetases"/>
    <property type="match status" value="1"/>
</dbReference>
<dbReference type="InterPro" id="IPR001412">
    <property type="entry name" value="aa-tRNA-synth_I_CS"/>
</dbReference>
<keyword evidence="12" id="KW-1185">Reference proteome</keyword>
<dbReference type="SUPFAM" id="SSF52374">
    <property type="entry name" value="Nucleotidylyl transferase"/>
    <property type="match status" value="1"/>
</dbReference>
<reference evidence="11 12" key="1">
    <citation type="journal article" date="2016" name="Antonie Van Leeuwenhoek">
        <title>Dongia soli sp. nov., isolated from soil from Dokdo, Korea.</title>
        <authorList>
            <person name="Kim D.U."/>
            <person name="Lee H."/>
            <person name="Kim H."/>
            <person name="Kim S.G."/>
            <person name="Ka J.O."/>
        </authorList>
    </citation>
    <scope>NUCLEOTIDE SEQUENCE [LARGE SCALE GENOMIC DNA]</scope>
    <source>
        <strain evidence="11 12">D78</strain>
    </source>
</reference>
<organism evidence="11 12">
    <name type="scientific">Dongia soli</name>
    <dbReference type="NCBI Taxonomy" id="600628"/>
    <lineage>
        <taxon>Bacteria</taxon>
        <taxon>Pseudomonadati</taxon>
        <taxon>Pseudomonadota</taxon>
        <taxon>Alphaproteobacteria</taxon>
        <taxon>Rhodospirillales</taxon>
        <taxon>Dongiaceae</taxon>
        <taxon>Dongia</taxon>
    </lineage>
</organism>
<dbReference type="InterPro" id="IPR008925">
    <property type="entry name" value="aa_tRNA-synth_I_cd-bd_sf"/>
</dbReference>
<comment type="similarity">
    <text evidence="2 10">Belongs to the class-I aminoacyl-tRNA synthetase family.</text>
</comment>
<dbReference type="Gene3D" id="1.10.10.350">
    <property type="match status" value="1"/>
</dbReference>
<dbReference type="InterPro" id="IPR020751">
    <property type="entry name" value="aa-tRNA-synth_I_codon-bd_sub2"/>
</dbReference>
<dbReference type="PANTHER" id="PTHR37940:SF1">
    <property type="entry name" value="LYSINE--TRNA LIGASE"/>
    <property type="match status" value="1"/>
</dbReference>
<dbReference type="PANTHER" id="PTHR37940">
    <property type="entry name" value="LYSINE--TRNA LIGASE"/>
    <property type="match status" value="1"/>
</dbReference>
<dbReference type="InterPro" id="IPR014729">
    <property type="entry name" value="Rossmann-like_a/b/a_fold"/>
</dbReference>
<evidence type="ECO:0000256" key="10">
    <source>
        <dbReference type="HAMAP-Rule" id="MF_00177"/>
    </source>
</evidence>
<evidence type="ECO:0000256" key="5">
    <source>
        <dbReference type="ARBA" id="ARBA00022741"/>
    </source>
</evidence>
<dbReference type="GO" id="GO:0004824">
    <property type="term" value="F:lysine-tRNA ligase activity"/>
    <property type="evidence" value="ECO:0007669"/>
    <property type="project" value="UniProtKB-EC"/>
</dbReference>
<keyword evidence="6 10" id="KW-0067">ATP-binding</keyword>
<comment type="subcellular location">
    <subcellularLocation>
        <location evidence="1 10">Cytoplasm</location>
    </subcellularLocation>
</comment>
<accession>A0ABU5E883</accession>
<evidence type="ECO:0000256" key="2">
    <source>
        <dbReference type="ARBA" id="ARBA00005594"/>
    </source>
</evidence>
<dbReference type="NCBIfam" id="NF001968">
    <property type="entry name" value="PRK00750.1-2"/>
    <property type="match status" value="1"/>
</dbReference>
<keyword evidence="8 10" id="KW-0030">Aminoacyl-tRNA synthetase</keyword>
<evidence type="ECO:0000256" key="7">
    <source>
        <dbReference type="ARBA" id="ARBA00022917"/>
    </source>
</evidence>
<dbReference type="Gene3D" id="3.40.50.620">
    <property type="entry name" value="HUPs"/>
    <property type="match status" value="2"/>
</dbReference>
<keyword evidence="3 10" id="KW-0963">Cytoplasm</keyword>
<evidence type="ECO:0000256" key="3">
    <source>
        <dbReference type="ARBA" id="ARBA00022490"/>
    </source>
</evidence>
<evidence type="ECO:0000256" key="8">
    <source>
        <dbReference type="ARBA" id="ARBA00023146"/>
    </source>
</evidence>
<evidence type="ECO:0000256" key="4">
    <source>
        <dbReference type="ARBA" id="ARBA00022598"/>
    </source>
</evidence>
<dbReference type="Pfam" id="PF01921">
    <property type="entry name" value="tRNA-synt_1f"/>
    <property type="match status" value="1"/>
</dbReference>
<feature type="short sequence motif" description="'KMSKS' region" evidence="10">
    <location>
        <begin position="290"/>
        <end position="294"/>
    </location>
</feature>
<feature type="short sequence motif" description="'HIGH' region" evidence="10">
    <location>
        <begin position="44"/>
        <end position="52"/>
    </location>
</feature>
<sequence>MTSERTYAEAAKAWPFEEARKLVARYAGKAPKKGYVLFETGYGPSGLPHIGTFGEVVRTTMVRQAFQRLSDIPTRLFAFSDDMDGLRKVPTNVPNQEMLAQHLGKPLTKVPDPFGKYESFGHHNNAMLRGFLDSFGFEYEFQSSTDYYMSGRFDQGLLDVLKHYEQVMEIMLPSLREERAASYSPFLPLCQKTGRVLQVPVLEHNAAAGTIVYQDEDGSKVETPVTGGRCKLQWKPDWAMRWHVLGVDYEMSGKDLIPSVQLANKICRELGSPPPDGFNYELFLDDQGQKISKSKGNGLSVEEWLAYAPPESLALFMYQKPRAAKRLYFDVIPRAVDDYITFVEKFDGETEAQRMENPAWHIHNGKPPKDKAQLSYGILLNLASVCNAEAKETLWGFITRYKPDATPATAPFLDKLVGYAINYYRDHVKPTKKYRAPDATEKAALADLLAYLDKAPGTASAEDLQNEVYEIGKRHGFTELRAWFKALYEVLLGQDQGPRFGSFIALYGRKETADLIRRALAGEDLAA</sequence>
<dbReference type="HAMAP" id="MF_00177">
    <property type="entry name" value="Lys_tRNA_synth_class1"/>
    <property type="match status" value="1"/>
</dbReference>
<keyword evidence="5 10" id="KW-0547">Nucleotide-binding</keyword>
<dbReference type="NCBIfam" id="TIGR00467">
    <property type="entry name" value="lysS_arch"/>
    <property type="match status" value="1"/>
</dbReference>
<protein>
    <recommendedName>
        <fullName evidence="10">Lysine--tRNA ligase</fullName>
        <ecNumber evidence="10">6.1.1.6</ecNumber>
    </recommendedName>
    <alternativeName>
        <fullName evidence="10">Lysyl-tRNA synthetase</fullName>
        <shortName evidence="10">LysRS</shortName>
    </alternativeName>
</protein>
<dbReference type="EMBL" id="JAXCLW010000001">
    <property type="protein sequence ID" value="MDY0882413.1"/>
    <property type="molecule type" value="Genomic_DNA"/>
</dbReference>
<evidence type="ECO:0000313" key="11">
    <source>
        <dbReference type="EMBL" id="MDY0882413.1"/>
    </source>
</evidence>
<proteinExistence type="inferred from homology"/>
<dbReference type="RefSeq" id="WP_320507436.1">
    <property type="nucleotide sequence ID" value="NZ_JAXCLW010000001.1"/>
</dbReference>
<evidence type="ECO:0000256" key="1">
    <source>
        <dbReference type="ARBA" id="ARBA00004496"/>
    </source>
</evidence>
<name>A0ABU5E883_9PROT</name>
<evidence type="ECO:0000313" key="12">
    <source>
        <dbReference type="Proteomes" id="UP001279642"/>
    </source>
</evidence>
<keyword evidence="7 10" id="KW-0648">Protein biosynthesis</keyword>